<dbReference type="PROSITE" id="PS50835">
    <property type="entry name" value="IG_LIKE"/>
    <property type="match status" value="1"/>
</dbReference>
<dbReference type="SUPFAM" id="SSF48726">
    <property type="entry name" value="Immunoglobulin"/>
    <property type="match status" value="1"/>
</dbReference>
<dbReference type="AlphaFoldDB" id="A0A8B7NVG2"/>
<keyword evidence="3" id="KW-1185">Reference proteome</keyword>
<feature type="region of interest" description="Disordered" evidence="1">
    <location>
        <begin position="79"/>
        <end position="101"/>
    </location>
</feature>
<evidence type="ECO:0000259" key="2">
    <source>
        <dbReference type="PROSITE" id="PS50835"/>
    </source>
</evidence>
<dbReference type="KEGG" id="hazt:108674283"/>
<dbReference type="GeneID" id="108674283"/>
<dbReference type="RefSeq" id="XP_018017710.1">
    <property type="nucleotide sequence ID" value="XM_018162221.1"/>
</dbReference>
<dbReference type="InterPro" id="IPR036179">
    <property type="entry name" value="Ig-like_dom_sf"/>
</dbReference>
<proteinExistence type="predicted"/>
<protein>
    <submittedName>
        <fullName evidence="4">Uncharacterized protein LOC108674283</fullName>
    </submittedName>
</protein>
<dbReference type="Gene3D" id="2.60.40.10">
    <property type="entry name" value="Immunoglobulins"/>
    <property type="match status" value="1"/>
</dbReference>
<gene>
    <name evidence="4" type="primary">LOC108674283</name>
</gene>
<evidence type="ECO:0000313" key="3">
    <source>
        <dbReference type="Proteomes" id="UP000694843"/>
    </source>
</evidence>
<organism evidence="3 4">
    <name type="scientific">Hyalella azteca</name>
    <name type="common">Amphipod</name>
    <dbReference type="NCBI Taxonomy" id="294128"/>
    <lineage>
        <taxon>Eukaryota</taxon>
        <taxon>Metazoa</taxon>
        <taxon>Ecdysozoa</taxon>
        <taxon>Arthropoda</taxon>
        <taxon>Crustacea</taxon>
        <taxon>Multicrustacea</taxon>
        <taxon>Malacostraca</taxon>
        <taxon>Eumalacostraca</taxon>
        <taxon>Peracarida</taxon>
        <taxon>Amphipoda</taxon>
        <taxon>Senticaudata</taxon>
        <taxon>Talitrida</taxon>
        <taxon>Talitroidea</taxon>
        <taxon>Hyalellidae</taxon>
        <taxon>Hyalella</taxon>
    </lineage>
</organism>
<reference evidence="4" key="1">
    <citation type="submission" date="2025-08" db="UniProtKB">
        <authorList>
            <consortium name="RefSeq"/>
        </authorList>
    </citation>
    <scope>IDENTIFICATION</scope>
    <source>
        <tissue evidence="4">Whole organism</tissue>
    </source>
</reference>
<name>A0A8B7NVG2_HYAAZ</name>
<sequence>PPSWVSPPEDVSAALGGLAVVSCAAQGSPDPSLSWSRETASGEWAPVDQIRSSSVEEFVTQFEARVSHHNRLQALGGLQFEENEPDLDDKSSYSESLGPMEGESLHANGLGSFALGTVDAGGAGCGSLQVVQDVISCRWCRMRFAAGGAGCN</sequence>
<evidence type="ECO:0000256" key="1">
    <source>
        <dbReference type="SAM" id="MobiDB-lite"/>
    </source>
</evidence>
<dbReference type="InterPro" id="IPR013783">
    <property type="entry name" value="Ig-like_fold"/>
</dbReference>
<feature type="non-terminal residue" evidence="4">
    <location>
        <position position="1"/>
    </location>
</feature>
<dbReference type="InterPro" id="IPR007110">
    <property type="entry name" value="Ig-like_dom"/>
</dbReference>
<feature type="domain" description="Ig-like" evidence="2">
    <location>
        <begin position="2"/>
        <end position="38"/>
    </location>
</feature>
<evidence type="ECO:0000313" key="4">
    <source>
        <dbReference type="RefSeq" id="XP_018017710.1"/>
    </source>
</evidence>
<accession>A0A8B7NVG2</accession>
<dbReference type="Proteomes" id="UP000694843">
    <property type="component" value="Unplaced"/>
</dbReference>